<dbReference type="GO" id="GO:0004792">
    <property type="term" value="F:thiosulfate-cyanide sulfurtransferase activity"/>
    <property type="evidence" value="ECO:0007669"/>
    <property type="project" value="TreeGrafter"/>
</dbReference>
<dbReference type="Gene3D" id="3.40.250.10">
    <property type="entry name" value="Rhodanese-like domain"/>
    <property type="match status" value="1"/>
</dbReference>
<dbReference type="SUPFAM" id="SSF52821">
    <property type="entry name" value="Rhodanese/Cell cycle control phosphatase"/>
    <property type="match status" value="1"/>
</dbReference>
<dbReference type="PROSITE" id="PS50206">
    <property type="entry name" value="RHODANESE_3"/>
    <property type="match status" value="1"/>
</dbReference>
<accession>A0A840C0B2</accession>
<dbReference type="SMART" id="SM00450">
    <property type="entry name" value="RHOD"/>
    <property type="match status" value="1"/>
</dbReference>
<dbReference type="Pfam" id="PF00581">
    <property type="entry name" value="Rhodanese"/>
    <property type="match status" value="1"/>
</dbReference>
<proteinExistence type="predicted"/>
<feature type="domain" description="Rhodanese" evidence="1">
    <location>
        <begin position="33"/>
        <end position="130"/>
    </location>
</feature>
<evidence type="ECO:0000313" key="2">
    <source>
        <dbReference type="EMBL" id="MBB4015947.1"/>
    </source>
</evidence>
<dbReference type="PANTHER" id="PTHR44086:SF13">
    <property type="entry name" value="THIOSULFATE SULFURTRANSFERASE PSPE"/>
    <property type="match status" value="1"/>
</dbReference>
<evidence type="ECO:0000313" key="3">
    <source>
        <dbReference type="Proteomes" id="UP000577362"/>
    </source>
</evidence>
<dbReference type="RefSeq" id="WP_019400118.1">
    <property type="nucleotide sequence ID" value="NZ_JACIEN010000001.1"/>
</dbReference>
<name>A0A840C0B2_9HYPH</name>
<reference evidence="2 3" key="1">
    <citation type="submission" date="2020-08" db="EMBL/GenBank/DDBJ databases">
        <title>Genomic Encyclopedia of Type Strains, Phase IV (KMG-IV): sequencing the most valuable type-strain genomes for metagenomic binning, comparative biology and taxonomic classification.</title>
        <authorList>
            <person name="Goeker M."/>
        </authorList>
    </citation>
    <scope>NUCLEOTIDE SEQUENCE [LARGE SCALE GENOMIC DNA]</scope>
    <source>
        <strain evidence="2 3">DSM 103737</strain>
    </source>
</reference>
<comment type="caution">
    <text evidence="2">The sequence shown here is derived from an EMBL/GenBank/DDBJ whole genome shotgun (WGS) entry which is preliminary data.</text>
</comment>
<dbReference type="InterPro" id="IPR001763">
    <property type="entry name" value="Rhodanese-like_dom"/>
</dbReference>
<dbReference type="AlphaFoldDB" id="A0A840C0B2"/>
<protein>
    <submittedName>
        <fullName evidence="2">Rhodanese-related sulfurtransferase</fullName>
    </submittedName>
</protein>
<dbReference type="Proteomes" id="UP000577362">
    <property type="component" value="Unassembled WGS sequence"/>
</dbReference>
<sequence>MPQNITLGYKKMLAEAERAVETLDAPAAIALHGRDDVVFVDLRDPRELEREGTIPGAFHCPRGMLEFWIDPESPYHKSVFSQDKRFIFFCAGGWRSALGAATAARMGLKPVAHLGGGFAAWREAGGPTGRFELREQRPVAAK</sequence>
<dbReference type="InterPro" id="IPR036873">
    <property type="entry name" value="Rhodanese-like_dom_sf"/>
</dbReference>
<dbReference type="PANTHER" id="PTHR44086">
    <property type="entry name" value="THIOSULFATE SULFURTRANSFERASE RDL2, MITOCHONDRIAL-RELATED"/>
    <property type="match status" value="1"/>
</dbReference>
<evidence type="ECO:0000259" key="1">
    <source>
        <dbReference type="PROSITE" id="PS50206"/>
    </source>
</evidence>
<dbReference type="CDD" id="cd01447">
    <property type="entry name" value="Polysulfide_ST"/>
    <property type="match status" value="1"/>
</dbReference>
<keyword evidence="3" id="KW-1185">Reference proteome</keyword>
<keyword evidence="2" id="KW-0808">Transferase</keyword>
<organism evidence="2 3">
    <name type="scientific">Chelatococcus caeni</name>
    <dbReference type="NCBI Taxonomy" id="1348468"/>
    <lineage>
        <taxon>Bacteria</taxon>
        <taxon>Pseudomonadati</taxon>
        <taxon>Pseudomonadota</taxon>
        <taxon>Alphaproteobacteria</taxon>
        <taxon>Hyphomicrobiales</taxon>
        <taxon>Chelatococcaceae</taxon>
        <taxon>Chelatococcus</taxon>
    </lineage>
</organism>
<dbReference type="EMBL" id="JACIEN010000001">
    <property type="protein sequence ID" value="MBB4015947.1"/>
    <property type="molecule type" value="Genomic_DNA"/>
</dbReference>
<gene>
    <name evidence="2" type="ORF">GGR16_000953</name>
</gene>